<feature type="domain" description="BZIP" evidence="2">
    <location>
        <begin position="39"/>
        <end position="83"/>
    </location>
</feature>
<proteinExistence type="predicted"/>
<dbReference type="Pfam" id="PF07716">
    <property type="entry name" value="bZIP_2"/>
    <property type="match status" value="1"/>
</dbReference>
<dbReference type="EMBL" id="JBGBPQ010000028">
    <property type="protein sequence ID" value="KAL1496818.1"/>
    <property type="molecule type" value="Genomic_DNA"/>
</dbReference>
<evidence type="ECO:0000313" key="3">
    <source>
        <dbReference type="EMBL" id="KAL1496818.1"/>
    </source>
</evidence>
<comment type="caution">
    <text evidence="3">The sequence shown here is derived from an EMBL/GenBank/DDBJ whole genome shotgun (WGS) entry which is preliminary data.</text>
</comment>
<dbReference type="CDD" id="cd14686">
    <property type="entry name" value="bZIP"/>
    <property type="match status" value="1"/>
</dbReference>
<gene>
    <name evidence="3" type="ORF">AB1Y20_014404</name>
</gene>
<dbReference type="PROSITE" id="PS50217">
    <property type="entry name" value="BZIP"/>
    <property type="match status" value="1"/>
</dbReference>
<dbReference type="SMART" id="SM00338">
    <property type="entry name" value="BRLZ"/>
    <property type="match status" value="1"/>
</dbReference>
<accession>A0AB34IHH7</accession>
<dbReference type="GO" id="GO:0003700">
    <property type="term" value="F:DNA-binding transcription factor activity"/>
    <property type="evidence" value="ECO:0007669"/>
    <property type="project" value="InterPro"/>
</dbReference>
<dbReference type="AlphaFoldDB" id="A0AB34IHH7"/>
<name>A0AB34IHH7_PRYPA</name>
<evidence type="ECO:0000313" key="4">
    <source>
        <dbReference type="Proteomes" id="UP001515480"/>
    </source>
</evidence>
<dbReference type="Gene3D" id="1.20.5.170">
    <property type="match status" value="1"/>
</dbReference>
<protein>
    <recommendedName>
        <fullName evidence="2">BZIP domain-containing protein</fullName>
    </recommendedName>
</protein>
<dbReference type="InterPro" id="IPR004827">
    <property type="entry name" value="bZIP"/>
</dbReference>
<dbReference type="Proteomes" id="UP001515480">
    <property type="component" value="Unassembled WGS sequence"/>
</dbReference>
<feature type="compositionally biased region" description="Basic and acidic residues" evidence="1">
    <location>
        <begin position="32"/>
        <end position="50"/>
    </location>
</feature>
<dbReference type="SUPFAM" id="SSF57959">
    <property type="entry name" value="Leucine zipper domain"/>
    <property type="match status" value="1"/>
</dbReference>
<evidence type="ECO:0000256" key="1">
    <source>
        <dbReference type="SAM" id="MobiDB-lite"/>
    </source>
</evidence>
<evidence type="ECO:0000259" key="2">
    <source>
        <dbReference type="PROSITE" id="PS50217"/>
    </source>
</evidence>
<feature type="compositionally biased region" description="Pro residues" evidence="1">
    <location>
        <begin position="131"/>
        <end position="140"/>
    </location>
</feature>
<reference evidence="3 4" key="1">
    <citation type="journal article" date="2024" name="Science">
        <title>Giant polyketide synthase enzymes in the biosynthesis of giant marine polyether toxins.</title>
        <authorList>
            <person name="Fallon T.R."/>
            <person name="Shende V.V."/>
            <person name="Wierzbicki I.H."/>
            <person name="Pendleton A.L."/>
            <person name="Watervoot N.F."/>
            <person name="Auber R.P."/>
            <person name="Gonzalez D.J."/>
            <person name="Wisecaver J.H."/>
            <person name="Moore B.S."/>
        </authorList>
    </citation>
    <scope>NUCLEOTIDE SEQUENCE [LARGE SCALE GENOMIC DNA]</scope>
    <source>
        <strain evidence="3 4">12B1</strain>
    </source>
</reference>
<dbReference type="InterPro" id="IPR046347">
    <property type="entry name" value="bZIP_sf"/>
</dbReference>
<sequence>MNPIEQLALAAMQRASEAQLAEPAPATPSSVAHERADLDARVALRKERNRQSAASSRKRAKLRTEELEEENSSLRTENERLRRLLSNYSLRGLIDPDEPVPDKASEEASGSHTEGGAECELGATTSSTPLNTPPLGPACEPPSYLNETRVLLPSAANKQTPKQPFYPALDSEQPATCKSLTSAIEAMQA</sequence>
<feature type="region of interest" description="Disordered" evidence="1">
    <location>
        <begin position="16"/>
        <end position="142"/>
    </location>
</feature>
<keyword evidence="4" id="KW-1185">Reference proteome</keyword>
<organism evidence="3 4">
    <name type="scientific">Prymnesium parvum</name>
    <name type="common">Toxic golden alga</name>
    <dbReference type="NCBI Taxonomy" id="97485"/>
    <lineage>
        <taxon>Eukaryota</taxon>
        <taxon>Haptista</taxon>
        <taxon>Haptophyta</taxon>
        <taxon>Prymnesiophyceae</taxon>
        <taxon>Prymnesiales</taxon>
        <taxon>Prymnesiaceae</taxon>
        <taxon>Prymnesium</taxon>
    </lineage>
</organism>